<accession>A0AA36J9T1</accession>
<evidence type="ECO:0000313" key="3">
    <source>
        <dbReference type="Proteomes" id="UP001178507"/>
    </source>
</evidence>
<keyword evidence="1" id="KW-0732">Signal</keyword>
<keyword evidence="3" id="KW-1185">Reference proteome</keyword>
<comment type="caution">
    <text evidence="2">The sequence shown here is derived from an EMBL/GenBank/DDBJ whole genome shotgun (WGS) entry which is preliminary data.</text>
</comment>
<proteinExistence type="predicted"/>
<sequence>MRHLFITFMLYFVIVGSSLFMAERQMKKLAADAAWFKRAMKTRRTVDGQAISFDHHFEDWTVEYLTMRCWDLPLSRINPKKVVQGSKV</sequence>
<dbReference type="Proteomes" id="UP001178507">
    <property type="component" value="Unassembled WGS sequence"/>
</dbReference>
<name>A0AA36J9T1_9DINO</name>
<dbReference type="EMBL" id="CAUJNA010003427">
    <property type="protein sequence ID" value="CAJ1401697.1"/>
    <property type="molecule type" value="Genomic_DNA"/>
</dbReference>
<gene>
    <name evidence="2" type="ORF">EVOR1521_LOCUS24793</name>
</gene>
<evidence type="ECO:0000313" key="2">
    <source>
        <dbReference type="EMBL" id="CAJ1401697.1"/>
    </source>
</evidence>
<feature type="chain" id="PRO_5041459533" evidence="1">
    <location>
        <begin position="19"/>
        <end position="88"/>
    </location>
</feature>
<reference evidence="2" key="1">
    <citation type="submission" date="2023-08" db="EMBL/GenBank/DDBJ databases">
        <authorList>
            <person name="Chen Y."/>
            <person name="Shah S."/>
            <person name="Dougan E. K."/>
            <person name="Thang M."/>
            <person name="Chan C."/>
        </authorList>
    </citation>
    <scope>NUCLEOTIDE SEQUENCE</scope>
</reference>
<protein>
    <submittedName>
        <fullName evidence="2">Uncharacterized protein</fullName>
    </submittedName>
</protein>
<dbReference type="AlphaFoldDB" id="A0AA36J9T1"/>
<organism evidence="2 3">
    <name type="scientific">Effrenium voratum</name>
    <dbReference type="NCBI Taxonomy" id="2562239"/>
    <lineage>
        <taxon>Eukaryota</taxon>
        <taxon>Sar</taxon>
        <taxon>Alveolata</taxon>
        <taxon>Dinophyceae</taxon>
        <taxon>Suessiales</taxon>
        <taxon>Symbiodiniaceae</taxon>
        <taxon>Effrenium</taxon>
    </lineage>
</organism>
<evidence type="ECO:0000256" key="1">
    <source>
        <dbReference type="SAM" id="SignalP"/>
    </source>
</evidence>
<feature type="signal peptide" evidence="1">
    <location>
        <begin position="1"/>
        <end position="18"/>
    </location>
</feature>